<comment type="similarity">
    <text evidence="10">Belongs to the peroxiredoxin family. BCP/PrxQ subfamily.</text>
</comment>
<evidence type="ECO:0000256" key="7">
    <source>
        <dbReference type="ARBA" id="ARBA00023157"/>
    </source>
</evidence>
<feature type="active site" description="Cysteine sulfenic acid (-SOH) intermediate; for peroxidase activity" evidence="12">
    <location>
        <position position="47"/>
    </location>
</feature>
<dbReference type="CDD" id="cd03017">
    <property type="entry name" value="PRX_BCP"/>
    <property type="match status" value="1"/>
</dbReference>
<evidence type="ECO:0000256" key="4">
    <source>
        <dbReference type="ARBA" id="ARBA00022559"/>
    </source>
</evidence>
<evidence type="ECO:0000256" key="6">
    <source>
        <dbReference type="ARBA" id="ARBA00023002"/>
    </source>
</evidence>
<dbReference type="Pfam" id="PF00578">
    <property type="entry name" value="AhpC-TSA"/>
    <property type="match status" value="1"/>
</dbReference>
<evidence type="ECO:0000256" key="3">
    <source>
        <dbReference type="ARBA" id="ARBA00013017"/>
    </source>
</evidence>
<dbReference type="InterPro" id="IPR024706">
    <property type="entry name" value="Peroxiredoxin_AhpC-typ"/>
</dbReference>
<name>A0A0S8G2E1_UNCW3</name>
<dbReference type="SUPFAM" id="SSF52833">
    <property type="entry name" value="Thioredoxin-like"/>
    <property type="match status" value="1"/>
</dbReference>
<dbReference type="PANTHER" id="PTHR42801">
    <property type="entry name" value="THIOREDOXIN-DEPENDENT PEROXIDE REDUCTASE"/>
    <property type="match status" value="1"/>
</dbReference>
<dbReference type="GO" id="GO:0034599">
    <property type="term" value="P:cellular response to oxidative stress"/>
    <property type="evidence" value="ECO:0007669"/>
    <property type="project" value="TreeGrafter"/>
</dbReference>
<evidence type="ECO:0000256" key="8">
    <source>
        <dbReference type="ARBA" id="ARBA00023284"/>
    </source>
</evidence>
<dbReference type="InterPro" id="IPR050924">
    <property type="entry name" value="Peroxiredoxin_BCP/PrxQ"/>
</dbReference>
<dbReference type="EC" id="1.11.1.24" evidence="3"/>
<dbReference type="GO" id="GO:0045454">
    <property type="term" value="P:cell redox homeostasis"/>
    <property type="evidence" value="ECO:0007669"/>
    <property type="project" value="TreeGrafter"/>
</dbReference>
<evidence type="ECO:0000256" key="12">
    <source>
        <dbReference type="PIRSR" id="PIRSR000239-1"/>
    </source>
</evidence>
<evidence type="ECO:0000313" key="14">
    <source>
        <dbReference type="EMBL" id="KPK67103.1"/>
    </source>
</evidence>
<proteinExistence type="inferred from homology"/>
<evidence type="ECO:0000256" key="5">
    <source>
        <dbReference type="ARBA" id="ARBA00022862"/>
    </source>
</evidence>
<keyword evidence="4" id="KW-0575">Peroxidase</keyword>
<dbReference type="PROSITE" id="PS51352">
    <property type="entry name" value="THIOREDOXIN_2"/>
    <property type="match status" value="1"/>
</dbReference>
<dbReference type="Gene3D" id="3.40.30.10">
    <property type="entry name" value="Glutaredoxin"/>
    <property type="match status" value="1"/>
</dbReference>
<dbReference type="GO" id="GO:0008379">
    <property type="term" value="F:thioredoxin peroxidase activity"/>
    <property type="evidence" value="ECO:0007669"/>
    <property type="project" value="TreeGrafter"/>
</dbReference>
<accession>A0A0S8G2E1</accession>
<evidence type="ECO:0000259" key="13">
    <source>
        <dbReference type="PROSITE" id="PS51352"/>
    </source>
</evidence>
<dbReference type="FunFam" id="3.40.30.10:FF:000007">
    <property type="entry name" value="Thioredoxin-dependent thiol peroxidase"/>
    <property type="match status" value="1"/>
</dbReference>
<dbReference type="GO" id="GO:0005737">
    <property type="term" value="C:cytoplasm"/>
    <property type="evidence" value="ECO:0007669"/>
    <property type="project" value="TreeGrafter"/>
</dbReference>
<protein>
    <recommendedName>
        <fullName evidence="3">thioredoxin-dependent peroxiredoxin</fullName>
        <ecNumber evidence="3">1.11.1.24</ecNumber>
    </recommendedName>
    <alternativeName>
        <fullName evidence="9">Thioredoxin peroxidase</fullName>
    </alternativeName>
</protein>
<keyword evidence="6" id="KW-0560">Oxidoreductase</keyword>
<evidence type="ECO:0000256" key="11">
    <source>
        <dbReference type="ARBA" id="ARBA00049091"/>
    </source>
</evidence>
<dbReference type="InterPro" id="IPR036249">
    <property type="entry name" value="Thioredoxin-like_sf"/>
</dbReference>
<keyword evidence="5" id="KW-0049">Antioxidant</keyword>
<dbReference type="NCBIfam" id="NF006960">
    <property type="entry name" value="PRK09437.1"/>
    <property type="match status" value="1"/>
</dbReference>
<keyword evidence="7" id="KW-1015">Disulfide bond</keyword>
<dbReference type="PIRSF" id="PIRSF000239">
    <property type="entry name" value="AHPC"/>
    <property type="match status" value="1"/>
</dbReference>
<organism evidence="14 15">
    <name type="scientific">candidate division WOR_3 bacterium SM23_60</name>
    <dbReference type="NCBI Taxonomy" id="1703780"/>
    <lineage>
        <taxon>Bacteria</taxon>
        <taxon>Bacteria division WOR-3</taxon>
    </lineage>
</organism>
<evidence type="ECO:0000256" key="1">
    <source>
        <dbReference type="ARBA" id="ARBA00003330"/>
    </source>
</evidence>
<comment type="function">
    <text evidence="1">Thiol-specific peroxidase that catalyzes the reduction of hydrogen peroxide and organic hydroperoxides to water and alcohols, respectively. Plays a role in cell protection against oxidative stress by detoxifying peroxides and as sensor of hydrogen peroxide-mediated signaling events.</text>
</comment>
<comment type="catalytic activity">
    <reaction evidence="11">
        <text>a hydroperoxide + [thioredoxin]-dithiol = an alcohol + [thioredoxin]-disulfide + H2O</text>
        <dbReference type="Rhea" id="RHEA:62620"/>
        <dbReference type="Rhea" id="RHEA-COMP:10698"/>
        <dbReference type="Rhea" id="RHEA-COMP:10700"/>
        <dbReference type="ChEBI" id="CHEBI:15377"/>
        <dbReference type="ChEBI" id="CHEBI:29950"/>
        <dbReference type="ChEBI" id="CHEBI:30879"/>
        <dbReference type="ChEBI" id="CHEBI:35924"/>
        <dbReference type="ChEBI" id="CHEBI:50058"/>
        <dbReference type="EC" id="1.11.1.24"/>
    </reaction>
</comment>
<comment type="caution">
    <text evidence="14">The sequence shown here is derived from an EMBL/GenBank/DDBJ whole genome shotgun (WGS) entry which is preliminary data.</text>
</comment>
<dbReference type="Proteomes" id="UP000051096">
    <property type="component" value="Unassembled WGS sequence"/>
</dbReference>
<reference evidence="14 15" key="1">
    <citation type="journal article" date="2015" name="Microbiome">
        <title>Genomic resolution of linkages in carbon, nitrogen, and sulfur cycling among widespread estuary sediment bacteria.</title>
        <authorList>
            <person name="Baker B.J."/>
            <person name="Lazar C.S."/>
            <person name="Teske A.P."/>
            <person name="Dick G.J."/>
        </authorList>
    </citation>
    <scope>NUCLEOTIDE SEQUENCE [LARGE SCALE GENOMIC DNA]</scope>
    <source>
        <strain evidence="14">SM23_60</strain>
    </source>
</reference>
<sequence length="160" mass="18199">MAITLKISKKAPAFCLPDKDEKKVCLNDFKGKWVVLYFYPKDNTSGCTKEAVDFTAHLKDFKKMDAVIIGISPDSTNSHANFAAKHNLKVILLSDPEHTVIKKYGVWQKKRLYGREYYGVVRTTYIINPEGKITNVWDKVKVNGHATEVKTTLGESCRRM</sequence>
<evidence type="ECO:0000256" key="9">
    <source>
        <dbReference type="ARBA" id="ARBA00032824"/>
    </source>
</evidence>
<dbReference type="InterPro" id="IPR000866">
    <property type="entry name" value="AhpC/TSA"/>
</dbReference>
<dbReference type="EMBL" id="LJUO01000240">
    <property type="protein sequence ID" value="KPK67103.1"/>
    <property type="molecule type" value="Genomic_DNA"/>
</dbReference>
<evidence type="ECO:0000256" key="10">
    <source>
        <dbReference type="ARBA" id="ARBA00038489"/>
    </source>
</evidence>
<evidence type="ECO:0000313" key="15">
    <source>
        <dbReference type="Proteomes" id="UP000051096"/>
    </source>
</evidence>
<dbReference type="PATRIC" id="fig|1703780.3.peg.117"/>
<gene>
    <name evidence="14" type="ORF">AMJ87_13925</name>
</gene>
<comment type="subunit">
    <text evidence="2">Monomer.</text>
</comment>
<feature type="domain" description="Thioredoxin" evidence="13">
    <location>
        <begin position="5"/>
        <end position="158"/>
    </location>
</feature>
<evidence type="ECO:0000256" key="2">
    <source>
        <dbReference type="ARBA" id="ARBA00011245"/>
    </source>
</evidence>
<dbReference type="AlphaFoldDB" id="A0A0S8G2E1"/>
<dbReference type="InterPro" id="IPR013766">
    <property type="entry name" value="Thioredoxin_domain"/>
</dbReference>
<dbReference type="PANTHER" id="PTHR42801:SF4">
    <property type="entry name" value="AHPC_TSA FAMILY PROTEIN"/>
    <property type="match status" value="1"/>
</dbReference>
<keyword evidence="8" id="KW-0676">Redox-active center</keyword>